<organism evidence="4 5">
    <name type="scientific">Glycine soja</name>
    <name type="common">Wild soybean</name>
    <dbReference type="NCBI Taxonomy" id="3848"/>
    <lineage>
        <taxon>Eukaryota</taxon>
        <taxon>Viridiplantae</taxon>
        <taxon>Streptophyta</taxon>
        <taxon>Embryophyta</taxon>
        <taxon>Tracheophyta</taxon>
        <taxon>Spermatophyta</taxon>
        <taxon>Magnoliopsida</taxon>
        <taxon>eudicotyledons</taxon>
        <taxon>Gunneridae</taxon>
        <taxon>Pentapetalae</taxon>
        <taxon>rosids</taxon>
        <taxon>fabids</taxon>
        <taxon>Fabales</taxon>
        <taxon>Fabaceae</taxon>
        <taxon>Papilionoideae</taxon>
        <taxon>50 kb inversion clade</taxon>
        <taxon>NPAAA clade</taxon>
        <taxon>indigoferoid/millettioid clade</taxon>
        <taxon>Phaseoleae</taxon>
        <taxon>Glycine</taxon>
        <taxon>Glycine subgen. Soja</taxon>
    </lineage>
</organism>
<keyword evidence="1" id="KW-0521">NADP</keyword>
<protein>
    <submittedName>
        <fullName evidence="4">Putative aldo-keto reductase 1 isoform B</fullName>
    </submittedName>
</protein>
<evidence type="ECO:0000256" key="2">
    <source>
        <dbReference type="ARBA" id="ARBA00023002"/>
    </source>
</evidence>
<dbReference type="AlphaFoldDB" id="A0A445LGS5"/>
<evidence type="ECO:0000313" key="4">
    <source>
        <dbReference type="EMBL" id="RZC22371.1"/>
    </source>
</evidence>
<dbReference type="GO" id="GO:0005737">
    <property type="term" value="C:cytoplasm"/>
    <property type="evidence" value="ECO:0007669"/>
    <property type="project" value="TreeGrafter"/>
</dbReference>
<feature type="domain" description="NADP-dependent oxidoreductase" evidence="3">
    <location>
        <begin position="164"/>
        <end position="220"/>
    </location>
</feature>
<dbReference type="InterPro" id="IPR050791">
    <property type="entry name" value="Aldo-Keto_reductase"/>
</dbReference>
<dbReference type="Gene3D" id="3.20.20.100">
    <property type="entry name" value="NADP-dependent oxidoreductase domain"/>
    <property type="match status" value="2"/>
</dbReference>
<sequence length="528" mass="59105">MKLFKSQDWLMRRVCIFLESNLELKALRELGIGIVPYSPLGRGFFGGKRIVEDVPANLGISTGTPTRQRCCSYSCSRDNVSESSPEKARTIFLGERERERERERSILFSESYNNVEIPRAKLGTQGLEGVSLSDPIDQALKQLPRAKVQLATKFGISRMDFPNVGELKKLVEEGKVRYIGLSEASPDTIRRAHAVHPITAVQMEWSLWSRDIEDEIIPLQSRYYRNGSTQLISVFPITESLQPGGKSTKCRVLLNSKESISLLMASCHKSASKEDKASWRFDGSSSNLLLIRELGIGIVLYSPLGRGFFGGKGVLENMPAYTTLYNTTNNVINKRMHYAPCNSYPAGERQGRVEMAEAESVQIPQVKLGTQGLVVSKLGLGCMTLSGRYNDPLPEEEGISVIKHAFSQGITFFDTSDVYGLDHANEFLLGKALKQLPREKIQVATKFGVAVAKFPNFQIKGTPEYVRSCCEASLKRLDVEYIDLYYQHRIDQTVPIEETVGNPSSNTPFNYLKCIIYLLLFSTYSVIM</sequence>
<evidence type="ECO:0000313" key="5">
    <source>
        <dbReference type="Proteomes" id="UP000289340"/>
    </source>
</evidence>
<reference evidence="4 5" key="1">
    <citation type="submission" date="2018-09" db="EMBL/GenBank/DDBJ databases">
        <title>A high-quality reference genome of wild soybean provides a powerful tool to mine soybean genomes.</title>
        <authorList>
            <person name="Xie M."/>
            <person name="Chung C.Y.L."/>
            <person name="Li M.-W."/>
            <person name="Wong F.-L."/>
            <person name="Chan T.-F."/>
            <person name="Lam H.-M."/>
        </authorList>
    </citation>
    <scope>NUCLEOTIDE SEQUENCE [LARGE SCALE GENOMIC DNA]</scope>
    <source>
        <strain evidence="5">cv. W05</strain>
        <tissue evidence="4">Hypocotyl of etiolated seedlings</tissue>
    </source>
</reference>
<gene>
    <name evidence="4" type="ORF">D0Y65_008163</name>
</gene>
<name>A0A445LGS5_GLYSO</name>
<dbReference type="PANTHER" id="PTHR43625">
    <property type="entry name" value="AFLATOXIN B1 ALDEHYDE REDUCTASE"/>
    <property type="match status" value="1"/>
</dbReference>
<evidence type="ECO:0000259" key="3">
    <source>
        <dbReference type="Pfam" id="PF00248"/>
    </source>
</evidence>
<dbReference type="GO" id="GO:0016491">
    <property type="term" value="F:oxidoreductase activity"/>
    <property type="evidence" value="ECO:0007669"/>
    <property type="project" value="UniProtKB-KW"/>
</dbReference>
<dbReference type="InterPro" id="IPR023210">
    <property type="entry name" value="NADP_OxRdtase_dom"/>
</dbReference>
<proteinExistence type="predicted"/>
<evidence type="ECO:0000256" key="1">
    <source>
        <dbReference type="ARBA" id="ARBA00022857"/>
    </source>
</evidence>
<dbReference type="SUPFAM" id="SSF51430">
    <property type="entry name" value="NAD(P)-linked oxidoreductase"/>
    <property type="match status" value="2"/>
</dbReference>
<keyword evidence="5" id="KW-1185">Reference proteome</keyword>
<feature type="domain" description="NADP-dependent oxidoreductase" evidence="3">
    <location>
        <begin position="377"/>
        <end position="500"/>
    </location>
</feature>
<dbReference type="Proteomes" id="UP000289340">
    <property type="component" value="Chromosome 3"/>
</dbReference>
<dbReference type="PANTHER" id="PTHR43625:SF99">
    <property type="entry name" value="ALDO-KETO REDUCTASE 1-RELATED"/>
    <property type="match status" value="1"/>
</dbReference>
<dbReference type="InterPro" id="IPR036812">
    <property type="entry name" value="NAD(P)_OxRdtase_dom_sf"/>
</dbReference>
<dbReference type="EMBL" id="QZWG01000003">
    <property type="protein sequence ID" value="RZC22371.1"/>
    <property type="molecule type" value="Genomic_DNA"/>
</dbReference>
<accession>A0A445LGS5</accession>
<comment type="caution">
    <text evidence="4">The sequence shown here is derived from an EMBL/GenBank/DDBJ whole genome shotgun (WGS) entry which is preliminary data.</text>
</comment>
<keyword evidence="2" id="KW-0560">Oxidoreductase</keyword>
<dbReference type="Pfam" id="PF00248">
    <property type="entry name" value="Aldo_ket_red"/>
    <property type="match status" value="2"/>
</dbReference>